<dbReference type="Pfam" id="PF02151">
    <property type="entry name" value="UVR"/>
    <property type="match status" value="1"/>
</dbReference>
<feature type="domain" description="UvrC family homology region profile" evidence="11">
    <location>
        <begin position="278"/>
        <end position="560"/>
    </location>
</feature>
<dbReference type="SUPFAM" id="SSF82771">
    <property type="entry name" value="GIY-YIG endonuclease"/>
    <property type="match status" value="1"/>
</dbReference>
<dbReference type="InterPro" id="IPR050066">
    <property type="entry name" value="UvrABC_protein_C"/>
</dbReference>
<dbReference type="Pfam" id="PF08459">
    <property type="entry name" value="UvrC_RNaseH_dom"/>
    <property type="match status" value="1"/>
</dbReference>
<dbReference type="InterPro" id="IPR047296">
    <property type="entry name" value="GIY-YIG_UvrC_Cho"/>
</dbReference>
<dbReference type="Pfam" id="PF01541">
    <property type="entry name" value="GIY-YIG"/>
    <property type="match status" value="1"/>
</dbReference>
<dbReference type="InterPro" id="IPR001943">
    <property type="entry name" value="UVR_dom"/>
</dbReference>
<proteinExistence type="inferred from homology"/>
<dbReference type="EMBL" id="JBHLTG010000013">
    <property type="protein sequence ID" value="MFC0682400.1"/>
    <property type="molecule type" value="Genomic_DNA"/>
</dbReference>
<dbReference type="Pfam" id="PF22920">
    <property type="entry name" value="UvrC_RNaseH"/>
    <property type="match status" value="1"/>
</dbReference>
<dbReference type="InterPro" id="IPR004791">
    <property type="entry name" value="UvrC"/>
</dbReference>
<dbReference type="PANTHER" id="PTHR30562:SF1">
    <property type="entry name" value="UVRABC SYSTEM PROTEIN C"/>
    <property type="match status" value="1"/>
</dbReference>
<dbReference type="SMART" id="SM00465">
    <property type="entry name" value="GIYc"/>
    <property type="match status" value="1"/>
</dbReference>
<reference evidence="12 13" key="1">
    <citation type="submission" date="2024-09" db="EMBL/GenBank/DDBJ databases">
        <authorList>
            <person name="Sun Q."/>
            <person name="Mori K."/>
        </authorList>
    </citation>
    <scope>NUCLEOTIDE SEQUENCE [LARGE SCALE GENOMIC DNA]</scope>
    <source>
        <strain evidence="12 13">KCTC 23076</strain>
    </source>
</reference>
<comment type="caution">
    <text evidence="12">The sequence shown here is derived from an EMBL/GenBank/DDBJ whole genome shotgun (WGS) entry which is preliminary data.</text>
</comment>
<feature type="region of interest" description="Disordered" evidence="8">
    <location>
        <begin position="499"/>
        <end position="533"/>
    </location>
</feature>
<keyword evidence="4 7" id="KW-0267">Excision nuclease</keyword>
<dbReference type="PROSITE" id="PS50164">
    <property type="entry name" value="GIY_YIG"/>
    <property type="match status" value="1"/>
</dbReference>
<evidence type="ECO:0000313" key="13">
    <source>
        <dbReference type="Proteomes" id="UP001589896"/>
    </source>
</evidence>
<evidence type="ECO:0000256" key="5">
    <source>
        <dbReference type="ARBA" id="ARBA00023204"/>
    </source>
</evidence>
<dbReference type="NCBIfam" id="TIGR00194">
    <property type="entry name" value="uvrC"/>
    <property type="match status" value="1"/>
</dbReference>
<dbReference type="GO" id="GO:0016787">
    <property type="term" value="F:hydrolase activity"/>
    <property type="evidence" value="ECO:0007669"/>
    <property type="project" value="UniProtKB-KW"/>
</dbReference>
<dbReference type="RefSeq" id="WP_386676387.1">
    <property type="nucleotide sequence ID" value="NZ_JBHLTG010000013.1"/>
</dbReference>
<dbReference type="Gene3D" id="3.30.420.340">
    <property type="entry name" value="UvrC, RNAse H endonuclease domain"/>
    <property type="match status" value="1"/>
</dbReference>
<dbReference type="PROSITE" id="PS50165">
    <property type="entry name" value="UVRC"/>
    <property type="match status" value="1"/>
</dbReference>
<dbReference type="InterPro" id="IPR010994">
    <property type="entry name" value="RuvA_2-like"/>
</dbReference>
<evidence type="ECO:0000259" key="11">
    <source>
        <dbReference type="PROSITE" id="PS50165"/>
    </source>
</evidence>
<evidence type="ECO:0000259" key="10">
    <source>
        <dbReference type="PROSITE" id="PS50164"/>
    </source>
</evidence>
<comment type="similarity">
    <text evidence="7">Belongs to the UvrC family.</text>
</comment>
<dbReference type="Gene3D" id="1.10.150.20">
    <property type="entry name" value="5' to 3' exonuclease, C-terminal subdomain"/>
    <property type="match status" value="1"/>
</dbReference>
<evidence type="ECO:0000256" key="4">
    <source>
        <dbReference type="ARBA" id="ARBA00022881"/>
    </source>
</evidence>
<keyword evidence="5 7" id="KW-0234">DNA repair</keyword>
<evidence type="ECO:0000256" key="3">
    <source>
        <dbReference type="ARBA" id="ARBA00022769"/>
    </source>
</evidence>
<keyword evidence="3 7" id="KW-0228">DNA excision</keyword>
<feature type="domain" description="GIY-YIG" evidence="10">
    <location>
        <begin position="35"/>
        <end position="114"/>
    </location>
</feature>
<evidence type="ECO:0000256" key="7">
    <source>
        <dbReference type="HAMAP-Rule" id="MF_00203"/>
    </source>
</evidence>
<protein>
    <recommendedName>
        <fullName evidence="7">UvrABC system protein C</fullName>
        <shortName evidence="7">Protein UvrC</shortName>
    </recommendedName>
    <alternativeName>
        <fullName evidence="7">Excinuclease ABC subunit C</fullName>
    </alternativeName>
</protein>
<dbReference type="InterPro" id="IPR000305">
    <property type="entry name" value="GIY-YIG_endonuc"/>
</dbReference>
<keyword evidence="6 7" id="KW-0742">SOS response</keyword>
<evidence type="ECO:0000256" key="6">
    <source>
        <dbReference type="ARBA" id="ARBA00023236"/>
    </source>
</evidence>
<feature type="region of interest" description="Disordered" evidence="8">
    <location>
        <begin position="1"/>
        <end position="32"/>
    </location>
</feature>
<feature type="domain" description="UVR" evidence="9">
    <location>
        <begin position="227"/>
        <end position="262"/>
    </location>
</feature>
<sequence length="685" mass="76226">MARDPSGPQLPQRSSGPRRHGQTVDYRPKAGEIPTEPGVYRFRDENKRVLYVGKANNLRARLSNYFAPLHTLHERTRRMVLSAAGVEWTVVGSEFEALQLEYTWIKEFNPPFNVKFRDDKSYPYLAVTLGEEIPRVLVTRNRHLKGAKYFGPYTKVWAIRETVDQMLKVFPMRSCSEATYRRAEQTGRPCLLGDIGKCAAPCVKRIDPEGHRAIADDFVSFMAGNDSRYLRRLEREMRDSAAVFDYESAARYRDQIAALENVLEKSAVVLRDKVDADVFGIAHDELAAAVQQFIVRGGRIRGVRAWVVDKELDVELGELVETVVQNAYDEDTPPREILVPALPDDAAELERWLSEQRSGVRVSLKVPLRGEKAALARTVETNAQKELILYKTRRSGDFVARSQALADIQEALDLPEAPLRIECFDVSHLSGTNIVASMVVFEDGLPRKDQYRRFAIPESTDDTESLHQVLTRRLAYLKGGASVPELVEGTASVPELVEGTTSVPEPVEGTIPESSSGPSTRSGTEEDLVETRRPGKFSYPPNLLLVDGGQPQVEAAARALAESGVTGISIAGIAKRLEEIWLPGASFPVILPRNSDALFLIQRLRDEAHRFAITFQRQKRKRDISTVLSDIPGLGPSRVKELLKHFGSVARLREAEPAAIAEVRGIGPTLASTIAERLRTAASND</sequence>
<keyword evidence="12" id="KW-0378">Hydrolase</keyword>
<dbReference type="PANTHER" id="PTHR30562">
    <property type="entry name" value="UVRC/OXIDOREDUCTASE"/>
    <property type="match status" value="1"/>
</dbReference>
<dbReference type="NCBIfam" id="NF001824">
    <property type="entry name" value="PRK00558.1-5"/>
    <property type="match status" value="1"/>
</dbReference>
<dbReference type="Gene3D" id="3.40.1440.10">
    <property type="entry name" value="GIY-YIG endonuclease"/>
    <property type="match status" value="1"/>
</dbReference>
<dbReference type="InterPro" id="IPR001162">
    <property type="entry name" value="UvrC_RNase_H_dom"/>
</dbReference>
<organism evidence="12 13">
    <name type="scientific">Lysobacter korlensis</name>
    <dbReference type="NCBI Taxonomy" id="553636"/>
    <lineage>
        <taxon>Bacteria</taxon>
        <taxon>Pseudomonadati</taxon>
        <taxon>Pseudomonadota</taxon>
        <taxon>Gammaproteobacteria</taxon>
        <taxon>Lysobacterales</taxon>
        <taxon>Lysobacteraceae</taxon>
        <taxon>Lysobacter</taxon>
    </lineage>
</organism>
<comment type="subunit">
    <text evidence="7">Interacts with UvrB in an incision complex.</text>
</comment>
<evidence type="ECO:0000313" key="12">
    <source>
        <dbReference type="EMBL" id="MFC0682400.1"/>
    </source>
</evidence>
<keyword evidence="2 7" id="KW-0227">DNA damage</keyword>
<comment type="function">
    <text evidence="7">The UvrABC repair system catalyzes the recognition and processing of DNA lesions. UvrC both incises the 5' and 3' sides of the lesion. The N-terminal half is responsible for the 3' incision and the C-terminal half is responsible for the 5' incision.</text>
</comment>
<evidence type="ECO:0000256" key="8">
    <source>
        <dbReference type="SAM" id="MobiDB-lite"/>
    </source>
</evidence>
<evidence type="ECO:0000259" key="9">
    <source>
        <dbReference type="PROSITE" id="PS50151"/>
    </source>
</evidence>
<dbReference type="Pfam" id="PF14520">
    <property type="entry name" value="HHH_5"/>
    <property type="match status" value="1"/>
</dbReference>
<keyword evidence="1 7" id="KW-0963">Cytoplasm</keyword>
<dbReference type="HAMAP" id="MF_00203">
    <property type="entry name" value="UvrC"/>
    <property type="match status" value="1"/>
</dbReference>
<keyword evidence="13" id="KW-1185">Reference proteome</keyword>
<name>A0ABV6RZJ2_9GAMM</name>
<dbReference type="InterPro" id="IPR035901">
    <property type="entry name" value="GIY-YIG_endonuc_sf"/>
</dbReference>
<evidence type="ECO:0000256" key="2">
    <source>
        <dbReference type="ARBA" id="ARBA00022763"/>
    </source>
</evidence>
<dbReference type="CDD" id="cd10434">
    <property type="entry name" value="GIY-YIG_UvrC_Cho"/>
    <property type="match status" value="1"/>
</dbReference>
<dbReference type="InterPro" id="IPR036876">
    <property type="entry name" value="UVR_dom_sf"/>
</dbReference>
<gene>
    <name evidence="7 12" type="primary">uvrC</name>
    <name evidence="12" type="ORF">ACFFGH_31610</name>
</gene>
<dbReference type="Proteomes" id="UP001589896">
    <property type="component" value="Unassembled WGS sequence"/>
</dbReference>
<comment type="subcellular location">
    <subcellularLocation>
        <location evidence="7">Cytoplasm</location>
    </subcellularLocation>
</comment>
<dbReference type="InterPro" id="IPR038476">
    <property type="entry name" value="UvrC_RNase_H_dom_sf"/>
</dbReference>
<dbReference type="PROSITE" id="PS50151">
    <property type="entry name" value="UVR"/>
    <property type="match status" value="1"/>
</dbReference>
<dbReference type="SUPFAM" id="SSF46600">
    <property type="entry name" value="C-terminal UvrC-binding domain of UvrB"/>
    <property type="match status" value="1"/>
</dbReference>
<dbReference type="SUPFAM" id="SSF47781">
    <property type="entry name" value="RuvA domain 2-like"/>
    <property type="match status" value="1"/>
</dbReference>
<feature type="compositionally biased region" description="Polar residues" evidence="8">
    <location>
        <begin position="512"/>
        <end position="522"/>
    </location>
</feature>
<accession>A0ABV6RZJ2</accession>
<evidence type="ECO:0000256" key="1">
    <source>
        <dbReference type="ARBA" id="ARBA00022490"/>
    </source>
</evidence>
<dbReference type="Gene3D" id="4.10.860.10">
    <property type="entry name" value="UVR domain"/>
    <property type="match status" value="1"/>
</dbReference>